<evidence type="ECO:0000313" key="5">
    <source>
        <dbReference type="Proteomes" id="UP001597549"/>
    </source>
</evidence>
<dbReference type="InterPro" id="IPR026444">
    <property type="entry name" value="Secre_tail"/>
</dbReference>
<keyword evidence="5" id="KW-1185">Reference proteome</keyword>
<organism evidence="4 5">
    <name type="scientific">Flavobacterium ardleyense</name>
    <dbReference type="NCBI Taxonomy" id="2038737"/>
    <lineage>
        <taxon>Bacteria</taxon>
        <taxon>Pseudomonadati</taxon>
        <taxon>Bacteroidota</taxon>
        <taxon>Flavobacteriia</taxon>
        <taxon>Flavobacteriales</taxon>
        <taxon>Flavobacteriaceae</taxon>
        <taxon>Flavobacterium</taxon>
    </lineage>
</organism>
<feature type="chain" id="PRO_5047542187" evidence="2">
    <location>
        <begin position="19"/>
        <end position="358"/>
    </location>
</feature>
<dbReference type="Proteomes" id="UP001597549">
    <property type="component" value="Unassembled WGS sequence"/>
</dbReference>
<evidence type="ECO:0000259" key="3">
    <source>
        <dbReference type="Pfam" id="PF18962"/>
    </source>
</evidence>
<dbReference type="Pfam" id="PF18962">
    <property type="entry name" value="Por_Secre_tail"/>
    <property type="match status" value="1"/>
</dbReference>
<gene>
    <name evidence="4" type="ORF">ACFSX9_10575</name>
</gene>
<feature type="domain" description="Secretion system C-terminal sorting" evidence="3">
    <location>
        <begin position="290"/>
        <end position="356"/>
    </location>
</feature>
<dbReference type="NCBIfam" id="TIGR04183">
    <property type="entry name" value="Por_Secre_tail"/>
    <property type="match status" value="1"/>
</dbReference>
<comment type="caution">
    <text evidence="4">The sequence shown here is derived from an EMBL/GenBank/DDBJ whole genome shotgun (WGS) entry which is preliminary data.</text>
</comment>
<evidence type="ECO:0000313" key="4">
    <source>
        <dbReference type="EMBL" id="MFD2909180.1"/>
    </source>
</evidence>
<evidence type="ECO:0000256" key="2">
    <source>
        <dbReference type="SAM" id="SignalP"/>
    </source>
</evidence>
<feature type="signal peptide" evidence="2">
    <location>
        <begin position="1"/>
        <end position="18"/>
    </location>
</feature>
<reference evidence="5" key="1">
    <citation type="journal article" date="2019" name="Int. J. Syst. Evol. Microbiol.">
        <title>The Global Catalogue of Microorganisms (GCM) 10K type strain sequencing project: providing services to taxonomists for standard genome sequencing and annotation.</title>
        <authorList>
            <consortium name="The Broad Institute Genomics Platform"/>
            <consortium name="The Broad Institute Genome Sequencing Center for Infectious Disease"/>
            <person name="Wu L."/>
            <person name="Ma J."/>
        </authorList>
    </citation>
    <scope>NUCLEOTIDE SEQUENCE [LARGE SCALE GENOMIC DNA]</scope>
    <source>
        <strain evidence="5">KCTC 52644</strain>
    </source>
</reference>
<keyword evidence="1 2" id="KW-0732">Signal</keyword>
<dbReference type="EMBL" id="JBHUOL010000018">
    <property type="protein sequence ID" value="MFD2909180.1"/>
    <property type="molecule type" value="Genomic_DNA"/>
</dbReference>
<evidence type="ECO:0000256" key="1">
    <source>
        <dbReference type="ARBA" id="ARBA00022729"/>
    </source>
</evidence>
<accession>A0ABW5Z8H3</accession>
<protein>
    <submittedName>
        <fullName evidence="4">T9SS type A sorting domain-containing protein</fullName>
    </submittedName>
</protein>
<sequence>MKKNYILFLFLISNLVSAQIQSCLNANPICADGSLIANTTNNISAATVGCLISTPNQKWYIFKVGDSGDISLKISQGDNAPSYDNQDIDFISWGPFDHLPDCTTELYGYSSNFTQASNVVGCSYSASSIENFNLLNAPSGKFYVIMSTNYSNLPGSILVQQINQREAGAGSLICDYVIIDQQPDNRTYAVNGTVSFSLETLNASTYRWEMSTNGTDYSVLSEGGSMPAITGVETNTLTLANTPSIYDGYSFRALASNNGDSVYSKVSTLNSTLSQNSFENNLFSAYYDATKDVIVIKNNDNTNAKFQYNLYELNGRLISSATIQSQIENVSTANCYSGVYLLELFNGETRQVKKIIKR</sequence>
<proteinExistence type="predicted"/>
<dbReference type="RefSeq" id="WP_379807445.1">
    <property type="nucleotide sequence ID" value="NZ_JBHUOL010000018.1"/>
</dbReference>
<name>A0ABW5Z8H3_9FLAO</name>